<reference evidence="10 11" key="1">
    <citation type="submission" date="2015-12" db="EMBL/GenBank/DDBJ databases">
        <title>Haloprofundus marisrubri gen. nov., sp. nov., an extremely halophilic archaeon isolated from the Discovery deep brine-seawater interface in the Red Sea.</title>
        <authorList>
            <person name="Zhang G."/>
            <person name="Stingl U."/>
            <person name="Rashid M."/>
        </authorList>
    </citation>
    <scope>NUCLEOTIDE SEQUENCE [LARGE SCALE GENOMIC DNA]</scope>
    <source>
        <strain evidence="10 11">SB9</strain>
    </source>
</reference>
<dbReference type="Gene3D" id="3.40.50.720">
    <property type="entry name" value="NAD(P)-binding Rossmann-like Domain"/>
    <property type="match status" value="2"/>
</dbReference>
<dbReference type="Proteomes" id="UP000054387">
    <property type="component" value="Unassembled WGS sequence"/>
</dbReference>
<dbReference type="Pfam" id="PF03721">
    <property type="entry name" value="UDPG_MGDP_dh_N"/>
    <property type="match status" value="1"/>
</dbReference>
<dbReference type="InterPro" id="IPR001732">
    <property type="entry name" value="UDP-Glc/GDP-Man_DH_N"/>
</dbReference>
<evidence type="ECO:0000256" key="7">
    <source>
        <dbReference type="ARBA" id="ARBA00049130"/>
    </source>
</evidence>
<dbReference type="InterPro" id="IPR008927">
    <property type="entry name" value="6-PGluconate_DH-like_C_sf"/>
</dbReference>
<dbReference type="InterPro" id="IPR036220">
    <property type="entry name" value="UDP-Glc/GDP-Man_DH_C_sf"/>
</dbReference>
<dbReference type="InterPro" id="IPR014027">
    <property type="entry name" value="UDP-Glc/GDP-Man_DH_C"/>
</dbReference>
<evidence type="ECO:0000256" key="4">
    <source>
        <dbReference type="ARBA" id="ARBA00023002"/>
    </source>
</evidence>
<accession>A0A0W1R4X8</accession>
<dbReference type="GO" id="GO:0016628">
    <property type="term" value="F:oxidoreductase activity, acting on the CH-CH group of donors, NAD or NADP as acceptor"/>
    <property type="evidence" value="ECO:0007669"/>
    <property type="project" value="InterPro"/>
</dbReference>
<protein>
    <recommendedName>
        <fullName evidence="3">UDP-N-acetyl-D-mannosamine dehydrogenase</fullName>
        <ecNumber evidence="2">1.1.1.336</ecNumber>
    </recommendedName>
    <alternativeName>
        <fullName evidence="6">UDP-ManNAc 6-dehydrogenase</fullName>
    </alternativeName>
</protein>
<evidence type="ECO:0000256" key="6">
    <source>
        <dbReference type="ARBA" id="ARBA00030172"/>
    </source>
</evidence>
<keyword evidence="5" id="KW-0520">NAD</keyword>
<dbReference type="Pfam" id="PF03720">
    <property type="entry name" value="UDPG_MGDP_dh_C"/>
    <property type="match status" value="1"/>
</dbReference>
<dbReference type="Pfam" id="PF00984">
    <property type="entry name" value="UDPG_MGDP_dh"/>
    <property type="match status" value="1"/>
</dbReference>
<evidence type="ECO:0000256" key="5">
    <source>
        <dbReference type="ARBA" id="ARBA00023027"/>
    </source>
</evidence>
<dbReference type="PANTHER" id="PTHR43491">
    <property type="entry name" value="UDP-N-ACETYL-D-MANNOSAMINE DEHYDROGENASE"/>
    <property type="match status" value="1"/>
</dbReference>
<dbReference type="SUPFAM" id="SSF48179">
    <property type="entry name" value="6-phosphogluconate dehydrogenase C-terminal domain-like"/>
    <property type="match status" value="1"/>
</dbReference>
<dbReference type="STRING" id="1514971.AUR64_19365"/>
<dbReference type="RefSeq" id="WP_058583112.1">
    <property type="nucleotide sequence ID" value="NZ_LOPU01000031.1"/>
</dbReference>
<dbReference type="AlphaFoldDB" id="A0A0W1R4X8"/>
<evidence type="ECO:0000259" key="9">
    <source>
        <dbReference type="SMART" id="SM00984"/>
    </source>
</evidence>
<dbReference type="SMART" id="SM00984">
    <property type="entry name" value="UDPG_MGDP_dh_C"/>
    <property type="match status" value="1"/>
</dbReference>
<comment type="catalytic activity">
    <reaction evidence="7">
        <text>UDP-N-acetyl-alpha-D-mannosamine + 2 NAD(+) + H2O = UDP-N-acetyl-alpha-D-mannosaminouronate + 2 NADH + 3 H(+)</text>
        <dbReference type="Rhea" id="RHEA:25780"/>
        <dbReference type="ChEBI" id="CHEBI:15377"/>
        <dbReference type="ChEBI" id="CHEBI:15378"/>
        <dbReference type="ChEBI" id="CHEBI:57540"/>
        <dbReference type="ChEBI" id="CHEBI:57945"/>
        <dbReference type="ChEBI" id="CHEBI:68623"/>
        <dbReference type="ChEBI" id="CHEBI:70731"/>
        <dbReference type="EC" id="1.1.1.336"/>
    </reaction>
</comment>
<dbReference type="InterPro" id="IPR014026">
    <property type="entry name" value="UDP-Glc/GDP-Man_DH_dimer"/>
</dbReference>
<proteinExistence type="inferred from homology"/>
<sequence>MSSGLTGARRHGESRHVEPVGRTETICVVGLGYVGLPLAVHFDRVDQQVIGYDIDDDKIGTLSEGVDTTGDLSDAVVADSDVEFTSDPATITDADYVIVTVPTPVDEMENPDLRFVESAGETVGEHMTPDTTVVLESTVFPGATRSVLAPALEEASGLTEGEEFFVAYSPERATPGDEKHGLRDVVKVVGADDPAVLEDVADLYECVVDAGVHRTSSLEAAEASKVVENVQRDLNIALMNELAVAFDRIGINTQEVLDAAGTKWNFHDYSPGLVGGHCIPVDPFYFAYRSKMEGYVPELTLKARDVNRRMPEHVSELALKTLNDCGNVLGESRVVVLGLTYKPNVADIRTSKVDGVIDTMQEYGVDVLGFDPYADPEQTSQAFGIDVMDQPSFENADGIVLATPHDVFESLDLDAAREEMNDDPFLLDVCGELDAEEVVGHGFTYRRV</sequence>
<dbReference type="PIRSF" id="PIRSF500136">
    <property type="entry name" value="UDP_ManNAc_DH"/>
    <property type="match status" value="1"/>
</dbReference>
<evidence type="ECO:0000256" key="8">
    <source>
        <dbReference type="PIRNR" id="PIRNR000124"/>
    </source>
</evidence>
<dbReference type="OrthoDB" id="372050at2157"/>
<dbReference type="InterPro" id="IPR028359">
    <property type="entry name" value="UDP_ManNAc/GlcNAc_DH"/>
</dbReference>
<dbReference type="InterPro" id="IPR036291">
    <property type="entry name" value="NAD(P)-bd_dom_sf"/>
</dbReference>
<gene>
    <name evidence="10" type="ORF">AUR64_19365</name>
</gene>
<comment type="caution">
    <text evidence="10">The sequence shown here is derived from an EMBL/GenBank/DDBJ whole genome shotgun (WGS) entry which is preliminary data.</text>
</comment>
<dbReference type="EC" id="1.1.1.336" evidence="2"/>
<dbReference type="GO" id="GO:0000271">
    <property type="term" value="P:polysaccharide biosynthetic process"/>
    <property type="evidence" value="ECO:0007669"/>
    <property type="project" value="InterPro"/>
</dbReference>
<dbReference type="GO" id="GO:0051287">
    <property type="term" value="F:NAD binding"/>
    <property type="evidence" value="ECO:0007669"/>
    <property type="project" value="InterPro"/>
</dbReference>
<evidence type="ECO:0000313" key="10">
    <source>
        <dbReference type="EMBL" id="KTG08392.1"/>
    </source>
</evidence>
<evidence type="ECO:0000313" key="11">
    <source>
        <dbReference type="Proteomes" id="UP000054387"/>
    </source>
</evidence>
<dbReference type="NCBIfam" id="TIGR03026">
    <property type="entry name" value="NDP-sugDHase"/>
    <property type="match status" value="1"/>
</dbReference>
<dbReference type="SUPFAM" id="SSF51735">
    <property type="entry name" value="NAD(P)-binding Rossmann-fold domains"/>
    <property type="match status" value="1"/>
</dbReference>
<keyword evidence="4" id="KW-0560">Oxidoreductase</keyword>
<dbReference type="InterPro" id="IPR017476">
    <property type="entry name" value="UDP-Glc/GDP-Man"/>
</dbReference>
<dbReference type="GO" id="GO:0089714">
    <property type="term" value="F:UDP-N-acetyl-D-mannosamine dehydrogenase activity"/>
    <property type="evidence" value="ECO:0007669"/>
    <property type="project" value="UniProtKB-EC"/>
</dbReference>
<dbReference type="EMBL" id="LOPU01000031">
    <property type="protein sequence ID" value="KTG08392.1"/>
    <property type="molecule type" value="Genomic_DNA"/>
</dbReference>
<keyword evidence="11" id="KW-1185">Reference proteome</keyword>
<organism evidence="10 11">
    <name type="scientific">Haloprofundus marisrubri</name>
    <dbReference type="NCBI Taxonomy" id="1514971"/>
    <lineage>
        <taxon>Archaea</taxon>
        <taxon>Methanobacteriati</taxon>
        <taxon>Methanobacteriota</taxon>
        <taxon>Stenosarchaea group</taxon>
        <taxon>Halobacteria</taxon>
        <taxon>Halobacteriales</taxon>
        <taxon>Haloferacaceae</taxon>
        <taxon>Haloprofundus</taxon>
    </lineage>
</organism>
<evidence type="ECO:0000256" key="1">
    <source>
        <dbReference type="ARBA" id="ARBA00006601"/>
    </source>
</evidence>
<comment type="similarity">
    <text evidence="1 8">Belongs to the UDP-glucose/GDP-mannose dehydrogenase family.</text>
</comment>
<dbReference type="PIRSF" id="PIRSF000124">
    <property type="entry name" value="UDPglc_GDPman_dh"/>
    <property type="match status" value="1"/>
</dbReference>
<feature type="domain" description="UDP-glucose/GDP-mannose dehydrogenase C-terminal" evidence="9">
    <location>
        <begin position="335"/>
        <end position="435"/>
    </location>
</feature>
<dbReference type="SUPFAM" id="SSF52413">
    <property type="entry name" value="UDP-glucose/GDP-mannose dehydrogenase C-terminal domain"/>
    <property type="match status" value="1"/>
</dbReference>
<dbReference type="PANTHER" id="PTHR43491:SF2">
    <property type="entry name" value="UDP-N-ACETYL-D-MANNOSAMINE DEHYDROGENASE"/>
    <property type="match status" value="1"/>
</dbReference>
<name>A0A0W1R4X8_9EURY</name>
<evidence type="ECO:0000256" key="2">
    <source>
        <dbReference type="ARBA" id="ARBA00012935"/>
    </source>
</evidence>
<evidence type="ECO:0000256" key="3">
    <source>
        <dbReference type="ARBA" id="ARBA00016796"/>
    </source>
</evidence>